<evidence type="ECO:0000313" key="2">
    <source>
        <dbReference type="Proteomes" id="UP000828048"/>
    </source>
</evidence>
<reference evidence="1 2" key="1">
    <citation type="journal article" date="2021" name="Hortic Res">
        <title>High-quality reference genome and annotation aids understanding of berry development for evergreen blueberry (Vaccinium darrowii).</title>
        <authorList>
            <person name="Yu J."/>
            <person name="Hulse-Kemp A.M."/>
            <person name="Babiker E."/>
            <person name="Staton M."/>
        </authorList>
    </citation>
    <scope>NUCLEOTIDE SEQUENCE [LARGE SCALE GENOMIC DNA]</scope>
    <source>
        <strain evidence="2">cv. NJ 8807/NJ 8810</strain>
        <tissue evidence="1">Young leaf</tissue>
    </source>
</reference>
<accession>A0ACB7XFS1</accession>
<name>A0ACB7XFS1_9ERIC</name>
<sequence>MHEIQETEIDISNQPEKMHETEIDVSNQPKKMHETEIDVSNQPNKMHETEIDVSNQSNPSLSTPPSQALPSPQEIDVAENMNEQSPQAAAARASSPGVAVVRTIYCNDRDSNLNHGYFKVPYLSFTGNSIRTTKYGVVTFLPKCLFEQFRKVANLYFLVISILSSTPVSPATNPVSPISNVLPLIIVVFVSLVKEAWEDWKRLQNDEVGDIVKVSTSPLRHLRALHQNRRRSSHHLQPRLKILAPHRFRIQWRMTMMI</sequence>
<protein>
    <submittedName>
        <fullName evidence="1">Uncharacterized protein</fullName>
    </submittedName>
</protein>
<gene>
    <name evidence="1" type="ORF">Vadar_006634</name>
</gene>
<evidence type="ECO:0000313" key="1">
    <source>
        <dbReference type="EMBL" id="KAH7839639.1"/>
    </source>
</evidence>
<keyword evidence="2" id="KW-1185">Reference proteome</keyword>
<comment type="caution">
    <text evidence="1">The sequence shown here is derived from an EMBL/GenBank/DDBJ whole genome shotgun (WGS) entry which is preliminary data.</text>
</comment>
<proteinExistence type="predicted"/>
<dbReference type="EMBL" id="CM037160">
    <property type="protein sequence ID" value="KAH7839639.1"/>
    <property type="molecule type" value="Genomic_DNA"/>
</dbReference>
<dbReference type="Proteomes" id="UP000828048">
    <property type="component" value="Chromosome 10"/>
</dbReference>
<organism evidence="1 2">
    <name type="scientific">Vaccinium darrowii</name>
    <dbReference type="NCBI Taxonomy" id="229202"/>
    <lineage>
        <taxon>Eukaryota</taxon>
        <taxon>Viridiplantae</taxon>
        <taxon>Streptophyta</taxon>
        <taxon>Embryophyta</taxon>
        <taxon>Tracheophyta</taxon>
        <taxon>Spermatophyta</taxon>
        <taxon>Magnoliopsida</taxon>
        <taxon>eudicotyledons</taxon>
        <taxon>Gunneridae</taxon>
        <taxon>Pentapetalae</taxon>
        <taxon>asterids</taxon>
        <taxon>Ericales</taxon>
        <taxon>Ericaceae</taxon>
        <taxon>Vaccinioideae</taxon>
        <taxon>Vaccinieae</taxon>
        <taxon>Vaccinium</taxon>
    </lineage>
</organism>